<dbReference type="SUPFAM" id="SSF53955">
    <property type="entry name" value="Lysozyme-like"/>
    <property type="match status" value="1"/>
</dbReference>
<evidence type="ECO:0000259" key="3">
    <source>
        <dbReference type="Pfam" id="PF01464"/>
    </source>
</evidence>
<dbReference type="CAZy" id="GH23">
    <property type="family name" value="Glycoside Hydrolase Family 23"/>
</dbReference>
<dbReference type="Gene3D" id="1.10.530.10">
    <property type="match status" value="1"/>
</dbReference>
<accession>Q212Z6</accession>
<name>Q212Z6_RHOPB</name>
<dbReference type="EMBL" id="CP000301">
    <property type="protein sequence ID" value="ABD88540.1"/>
    <property type="molecule type" value="Genomic_DNA"/>
</dbReference>
<feature type="domain" description="Transglycosylase SLT" evidence="3">
    <location>
        <begin position="120"/>
        <end position="221"/>
    </location>
</feature>
<dbReference type="AlphaFoldDB" id="Q212Z6"/>
<reference evidence="4" key="1">
    <citation type="submission" date="2006-03" db="EMBL/GenBank/DDBJ databases">
        <title>Complete sequence of Rhodopseudomonas palustris BisB18.</title>
        <authorList>
            <consortium name="US DOE Joint Genome Institute"/>
            <person name="Copeland A."/>
            <person name="Lucas S."/>
            <person name="Lapidus A."/>
            <person name="Barry K."/>
            <person name="Detter J.C."/>
            <person name="Glavina del Rio T."/>
            <person name="Hammon N."/>
            <person name="Israni S."/>
            <person name="Dalin E."/>
            <person name="Tice H."/>
            <person name="Pitluck S."/>
            <person name="Chain P."/>
            <person name="Malfatti S."/>
            <person name="Shin M."/>
            <person name="Vergez L."/>
            <person name="Schmutz J."/>
            <person name="Larimer F."/>
            <person name="Land M."/>
            <person name="Hauser L."/>
            <person name="Pelletier D.A."/>
            <person name="Kyrpides N."/>
            <person name="Anderson I."/>
            <person name="Oda Y."/>
            <person name="Harwood C.S."/>
            <person name="Richardson P."/>
        </authorList>
    </citation>
    <scope>NUCLEOTIDE SEQUENCE [LARGE SCALE GENOMIC DNA]</scope>
    <source>
        <strain evidence="4">BisB18</strain>
    </source>
</reference>
<comment type="similarity">
    <text evidence="2">Belongs to the virb1 family.</text>
</comment>
<dbReference type="Pfam" id="PF01464">
    <property type="entry name" value="SLT"/>
    <property type="match status" value="1"/>
</dbReference>
<gene>
    <name evidence="4" type="ordered locus">RPC_2995</name>
</gene>
<evidence type="ECO:0000313" key="4">
    <source>
        <dbReference type="EMBL" id="ABD88540.1"/>
    </source>
</evidence>
<organism evidence="4">
    <name type="scientific">Rhodopseudomonas palustris (strain BisB18)</name>
    <dbReference type="NCBI Taxonomy" id="316056"/>
    <lineage>
        <taxon>Bacteria</taxon>
        <taxon>Pseudomonadati</taxon>
        <taxon>Pseudomonadota</taxon>
        <taxon>Alphaproteobacteria</taxon>
        <taxon>Hyphomicrobiales</taxon>
        <taxon>Nitrobacteraceae</taxon>
        <taxon>Rhodopseudomonas</taxon>
    </lineage>
</organism>
<dbReference type="InterPro" id="IPR008258">
    <property type="entry name" value="Transglycosylase_SLT_dom_1"/>
</dbReference>
<dbReference type="STRING" id="316056.RPC_2995"/>
<dbReference type="KEGG" id="rpc:RPC_2995"/>
<comment type="similarity">
    <text evidence="1">Belongs to the transglycosylase Slt family.</text>
</comment>
<evidence type="ECO:0000256" key="2">
    <source>
        <dbReference type="ARBA" id="ARBA00009387"/>
    </source>
</evidence>
<dbReference type="OrthoDB" id="9788661at2"/>
<dbReference type="PANTHER" id="PTHR37423">
    <property type="entry name" value="SOLUBLE LYTIC MUREIN TRANSGLYCOSYLASE-RELATED"/>
    <property type="match status" value="1"/>
</dbReference>
<evidence type="ECO:0000256" key="1">
    <source>
        <dbReference type="ARBA" id="ARBA00007734"/>
    </source>
</evidence>
<sequence>MPGYFTERGDERRRSSRFVGLAAAAAWLLVSLGGVVAAAQEGDGQGDVGPAASIANDADVAPEADVPTPVVFDPPITKPLTQADLPPKSVLFGGTAPRHLSIAFSRDWRAGRDEYRSIVERESLAFGIPPALLDAVMAVESRYDPAVIGLDGEIGLMQVMPATARMLGFIGSEAQLAVPDVNIHYGAKYLAGAWRLAGQDLCTAAMKYRAGHGETRFSVRSVDYCMRVRNHLAARGAAVTGAVPQPNLGETTGRRLRGQPTLFGAKLDFAALNARLRSVADKNPARH</sequence>
<protein>
    <submittedName>
        <fullName evidence="4">Lytic transglycosylase, catalytic</fullName>
    </submittedName>
</protein>
<dbReference type="HOGENOM" id="CLU_080423_0_0_5"/>
<proteinExistence type="inferred from homology"/>
<dbReference type="eggNOG" id="COG0741">
    <property type="taxonomic scope" value="Bacteria"/>
</dbReference>
<dbReference type="RefSeq" id="WP_011473435.1">
    <property type="nucleotide sequence ID" value="NC_007925.1"/>
</dbReference>
<dbReference type="InterPro" id="IPR023346">
    <property type="entry name" value="Lysozyme-like_dom_sf"/>
</dbReference>
<dbReference type="PANTHER" id="PTHR37423:SF2">
    <property type="entry name" value="MEMBRANE-BOUND LYTIC MUREIN TRANSGLYCOSYLASE C"/>
    <property type="match status" value="1"/>
</dbReference>